<name>A0A1D2A0T8_AUXPR</name>
<reference evidence="2" key="1">
    <citation type="submission" date="2015-08" db="EMBL/GenBank/DDBJ databases">
        <authorList>
            <person name="Babu N.S."/>
            <person name="Beckwith C.J."/>
            <person name="Beseler K.G."/>
            <person name="Brison A."/>
            <person name="Carone J.V."/>
            <person name="Caskin T.P."/>
            <person name="Diamond M."/>
            <person name="Durham M.E."/>
            <person name="Foxe J.M."/>
            <person name="Go M."/>
            <person name="Henderson B.A."/>
            <person name="Jones I.B."/>
            <person name="McGettigan J.A."/>
            <person name="Micheletti S.J."/>
            <person name="Nasrallah M.E."/>
            <person name="Ortiz D."/>
            <person name="Piller C.R."/>
            <person name="Privatt S.R."/>
            <person name="Schneider S.L."/>
            <person name="Sharp S."/>
            <person name="Smith T.C."/>
            <person name="Stanton J.D."/>
            <person name="Ullery H.E."/>
            <person name="Wilson R.J."/>
            <person name="Serrano M.G."/>
            <person name="Buck G."/>
            <person name="Lee V."/>
            <person name="Wang Y."/>
            <person name="Carvalho R."/>
            <person name="Voegtly L."/>
            <person name="Shi R."/>
            <person name="Duckworth R."/>
            <person name="Johnson A."/>
            <person name="Loviza R."/>
            <person name="Walstead R."/>
            <person name="Shah Z."/>
            <person name="Kiflezghi M."/>
            <person name="Wade K."/>
            <person name="Ball S.L."/>
            <person name="Bradley K.W."/>
            <person name="Asai D.J."/>
            <person name="Bowman C.A."/>
            <person name="Russell D.A."/>
            <person name="Pope W.H."/>
            <person name="Jacobs-Sera D."/>
            <person name="Hendrix R.W."/>
            <person name="Hatfull G.F."/>
        </authorList>
    </citation>
    <scope>NUCLEOTIDE SEQUENCE</scope>
</reference>
<gene>
    <name evidence="2" type="ORF">g.87226</name>
</gene>
<feature type="region of interest" description="Disordered" evidence="1">
    <location>
        <begin position="380"/>
        <end position="442"/>
    </location>
</feature>
<evidence type="ECO:0000313" key="2">
    <source>
        <dbReference type="EMBL" id="JAT72809.1"/>
    </source>
</evidence>
<feature type="compositionally biased region" description="Basic and acidic residues" evidence="1">
    <location>
        <begin position="520"/>
        <end position="534"/>
    </location>
</feature>
<feature type="region of interest" description="Disordered" evidence="1">
    <location>
        <begin position="40"/>
        <end position="65"/>
    </location>
</feature>
<feature type="region of interest" description="Disordered" evidence="1">
    <location>
        <begin position="504"/>
        <end position="534"/>
    </location>
</feature>
<proteinExistence type="predicted"/>
<accession>A0A1D2A0T8</accession>
<organism evidence="2">
    <name type="scientific">Auxenochlorella protothecoides</name>
    <name type="common">Green microalga</name>
    <name type="synonym">Chlorella protothecoides</name>
    <dbReference type="NCBI Taxonomy" id="3075"/>
    <lineage>
        <taxon>Eukaryota</taxon>
        <taxon>Viridiplantae</taxon>
        <taxon>Chlorophyta</taxon>
        <taxon>core chlorophytes</taxon>
        <taxon>Trebouxiophyceae</taxon>
        <taxon>Chlorellales</taxon>
        <taxon>Chlorellaceae</taxon>
        <taxon>Auxenochlorella</taxon>
    </lineage>
</organism>
<dbReference type="AlphaFoldDB" id="A0A1D2A0T8"/>
<dbReference type="EMBL" id="GDKF01005813">
    <property type="protein sequence ID" value="JAT72809.1"/>
    <property type="molecule type" value="Transcribed_RNA"/>
</dbReference>
<protein>
    <submittedName>
        <fullName evidence="2">Uncharacterized protein</fullName>
    </submittedName>
</protein>
<feature type="compositionally biased region" description="Basic residues" evidence="1">
    <location>
        <begin position="212"/>
        <end position="222"/>
    </location>
</feature>
<evidence type="ECO:0000256" key="1">
    <source>
        <dbReference type="SAM" id="MobiDB-lite"/>
    </source>
</evidence>
<sequence length="643" mass="70255">MIQEAIGNVQVHLGISPAVGRSCLVARVPCALKTRKTRVARAPVRHTPSGIGRSFQPRHAHNDDRSDDLLRQAQDLKARSEDVASATAQLLRKLEDLPVDQRASVLQALGAHPDTQQEDAGVQAAALPVSEDIRLLLERAKQEFKYAELETREGEQEPFKIGEGVDDYIDRIVRGLPLPAPPETEVARGPENAEDFLRRWQASFDETEHGTKGIKHGGRRGGRGAAPPGSPPLRWKGPFDRVPISEQEPRGHVLAPDLPPQAEADMLLFERCLFVLRRGHMSLQPSAPLQELESRGLLSPSLTYEDPWLQLNGREAVQRLMHQLESAGMELELCKIFGRVTSFGPPRPAQEILVDAFLHIPYPDWYLQYLSFHWAPPAGTEAGPGDAQGPSHAVPEHAYQDPGQDIPMYPRVEVQGRRPRPPRQGSAPLPWLRGGAGPARAPARVVSNPLPQDAERGACGVCLGPAGARPRFARLACGAPDPAARPDYGGLPLRGITDPGRRGAWGSGGYAPVSAPADAAPRRWPERHETDEVLTREEAEGILRSMLGARFDKTMAQFSREGKRKGAAGRTPERGTRWMTGECLTASVTLRYAVDPAACQVSAITCNWGSVHGALHDAMAAYDIYVRQAGVLWMEDEGAEEES</sequence>
<feature type="region of interest" description="Disordered" evidence="1">
    <location>
        <begin position="207"/>
        <end position="238"/>
    </location>
</feature>